<protein>
    <recommendedName>
        <fullName evidence="6">Lactococcin 972 family bacteriocin</fullName>
    </recommendedName>
</protein>
<feature type="region of interest" description="Disordered" evidence="1">
    <location>
        <begin position="53"/>
        <end position="76"/>
    </location>
</feature>
<reference evidence="3 5" key="2">
    <citation type="submission" date="2018-07" db="EMBL/GenBank/DDBJ databases">
        <title>The Genome Sequence of Enterococcus sp. DIV0659b.</title>
        <authorList>
            <consortium name="The Broad Institute Genomics Platform"/>
            <consortium name="The Broad Institute Genomic Center for Infectious Diseases"/>
            <person name="Earl A."/>
            <person name="Manson A."/>
            <person name="Schwartman J."/>
            <person name="Gilmore M."/>
            <person name="Abouelleil A."/>
            <person name="Cao P."/>
            <person name="Chapman S."/>
            <person name="Cusick C."/>
            <person name="Shea T."/>
            <person name="Young S."/>
            <person name="Neafsey D."/>
            <person name="Nusbaum C."/>
            <person name="Birren B."/>
        </authorList>
    </citation>
    <scope>NUCLEOTIDE SEQUENCE [LARGE SCALE GENOMIC DNA]</scope>
    <source>
        <strain evidence="3 5">4G2_DIV0659</strain>
    </source>
</reference>
<evidence type="ECO:0000256" key="1">
    <source>
        <dbReference type="SAM" id="MobiDB-lite"/>
    </source>
</evidence>
<name>A0A242CIS2_9ENTE</name>
<sequence length="147" mass="16681">MKKVVLFSLMLASVSVLPVCVSASQGDEVKQNIVTDEGEIGGWSEDSGAYNLSSNHFRASSPKHYGERQQRSAGRNMWDRRAHGWTNWSGKHHYTTARMEKYDAWSRKWVVVTTSGRKWGRNGTEAYSPWARGGEYDPNKARTYYGS</sequence>
<proteinExistence type="predicted"/>
<accession>A0A242CIS2</accession>
<gene>
    <name evidence="4" type="ORF">A5880_000483</name>
    <name evidence="3" type="ORF">A5880_002582</name>
</gene>
<dbReference type="EMBL" id="NGLE02000001">
    <property type="protein sequence ID" value="MEI5994992.1"/>
    <property type="molecule type" value="Genomic_DNA"/>
</dbReference>
<feature type="signal peptide" evidence="2">
    <location>
        <begin position="1"/>
        <end position="23"/>
    </location>
</feature>
<dbReference type="AlphaFoldDB" id="A0A242CIS2"/>
<dbReference type="OrthoDB" id="5023307at2"/>
<keyword evidence="2" id="KW-0732">Signal</keyword>
<organism evidence="4">
    <name type="scientific">Candidatus Enterococcus mansonii</name>
    <dbReference type="NCBI Taxonomy" id="1834181"/>
    <lineage>
        <taxon>Bacteria</taxon>
        <taxon>Bacillati</taxon>
        <taxon>Bacillota</taxon>
        <taxon>Bacilli</taxon>
        <taxon>Lactobacillales</taxon>
        <taxon>Enterococcaceae</taxon>
        <taxon>Enterococcus</taxon>
    </lineage>
</organism>
<evidence type="ECO:0000313" key="4">
    <source>
        <dbReference type="EMBL" id="OTO09800.1"/>
    </source>
</evidence>
<evidence type="ECO:0000256" key="2">
    <source>
        <dbReference type="SAM" id="SignalP"/>
    </source>
</evidence>
<dbReference type="Proteomes" id="UP000195139">
    <property type="component" value="Unassembled WGS sequence"/>
</dbReference>
<evidence type="ECO:0008006" key="6">
    <source>
        <dbReference type="Google" id="ProtNLM"/>
    </source>
</evidence>
<evidence type="ECO:0000313" key="5">
    <source>
        <dbReference type="Proteomes" id="UP000195139"/>
    </source>
</evidence>
<dbReference type="RefSeq" id="WP_086329423.1">
    <property type="nucleotide sequence ID" value="NZ_NGLE02000001.1"/>
</dbReference>
<reference evidence="4" key="1">
    <citation type="submission" date="2017-05" db="EMBL/GenBank/DDBJ databases">
        <title>The Genome Sequence of Enterococcus sp. 4G2_DIV0659.</title>
        <authorList>
            <consortium name="The Broad Institute Genomics Platform"/>
            <consortium name="The Broad Institute Genomic Center for Infectious Diseases"/>
            <person name="Earl A."/>
            <person name="Manson A."/>
            <person name="Schwartman J."/>
            <person name="Gilmore M."/>
            <person name="Abouelleil A."/>
            <person name="Cao P."/>
            <person name="Chapman S."/>
            <person name="Cusick C."/>
            <person name="Shea T."/>
            <person name="Young S."/>
            <person name="Neafsey D."/>
            <person name="Nusbaum C."/>
            <person name="Birren B."/>
        </authorList>
    </citation>
    <scope>NUCLEOTIDE SEQUENCE [LARGE SCALE GENOMIC DNA]</scope>
    <source>
        <strain evidence="4">4G2_DIV0659</strain>
    </source>
</reference>
<dbReference type="EMBL" id="NGLE01000001">
    <property type="protein sequence ID" value="OTO09800.1"/>
    <property type="molecule type" value="Genomic_DNA"/>
</dbReference>
<comment type="caution">
    <text evidence="4">The sequence shown here is derived from an EMBL/GenBank/DDBJ whole genome shotgun (WGS) entry which is preliminary data.</text>
</comment>
<feature type="chain" id="PRO_5012873598" description="Lactococcin 972 family bacteriocin" evidence="2">
    <location>
        <begin position="24"/>
        <end position="147"/>
    </location>
</feature>
<evidence type="ECO:0000313" key="3">
    <source>
        <dbReference type="EMBL" id="MEI5994992.1"/>
    </source>
</evidence>
<keyword evidence="5" id="KW-1185">Reference proteome</keyword>